<feature type="compositionally biased region" description="Basic and acidic residues" evidence="2">
    <location>
        <begin position="267"/>
        <end position="276"/>
    </location>
</feature>
<dbReference type="Pfam" id="PF00035">
    <property type="entry name" value="dsrm"/>
    <property type="match status" value="1"/>
</dbReference>
<evidence type="ECO:0000256" key="2">
    <source>
        <dbReference type="SAM" id="MobiDB-lite"/>
    </source>
</evidence>
<evidence type="ECO:0000259" key="3">
    <source>
        <dbReference type="PROSITE" id="PS50137"/>
    </source>
</evidence>
<dbReference type="PANTHER" id="PTHR13482:SF3">
    <property type="entry name" value="MICROPROCESSOR COMPLEX SUBUNIT DGCR8"/>
    <property type="match status" value="1"/>
</dbReference>
<dbReference type="PROSITE" id="PS50137">
    <property type="entry name" value="DS_RBD"/>
    <property type="match status" value="1"/>
</dbReference>
<protein>
    <submittedName>
        <fullName evidence="4">EOG090X04U5</fullName>
    </submittedName>
</protein>
<evidence type="ECO:0000313" key="4">
    <source>
        <dbReference type="EMBL" id="SVE79443.1"/>
    </source>
</evidence>
<dbReference type="GO" id="GO:0042802">
    <property type="term" value="F:identical protein binding"/>
    <property type="evidence" value="ECO:0007669"/>
    <property type="project" value="InterPro"/>
</dbReference>
<dbReference type="FunFam" id="3.30.160.20:FF:000021">
    <property type="entry name" value="Microprocessor complex subunit DGCR8"/>
    <property type="match status" value="1"/>
</dbReference>
<keyword evidence="1" id="KW-0694">RNA-binding</keyword>
<dbReference type="GO" id="GO:0020037">
    <property type="term" value="F:heme binding"/>
    <property type="evidence" value="ECO:0007669"/>
    <property type="project" value="InterPro"/>
</dbReference>
<name>A0A4Y7MHA0_9CRUS</name>
<feature type="compositionally biased region" description="Polar residues" evidence="2">
    <location>
        <begin position="408"/>
        <end position="426"/>
    </location>
</feature>
<dbReference type="EMBL" id="LR009824">
    <property type="protein sequence ID" value="SVE79443.1"/>
    <property type="molecule type" value="mRNA"/>
</dbReference>
<dbReference type="GO" id="GO:0070877">
    <property type="term" value="C:microprocessor complex"/>
    <property type="evidence" value="ECO:0007669"/>
    <property type="project" value="InterPro"/>
</dbReference>
<dbReference type="GO" id="GO:0031053">
    <property type="term" value="P:primary miRNA processing"/>
    <property type="evidence" value="ECO:0007669"/>
    <property type="project" value="InterPro"/>
</dbReference>
<dbReference type="PANTHER" id="PTHR13482">
    <property type="entry name" value="MICRORNA PROCESSOR COMPLEX SUBUNIT DGCR8"/>
    <property type="match status" value="1"/>
</dbReference>
<feature type="domain" description="DRBM" evidence="3">
    <location>
        <begin position="444"/>
        <end position="511"/>
    </location>
</feature>
<dbReference type="CDD" id="cd19868">
    <property type="entry name" value="DSRM_DGCR8_rpt2"/>
    <property type="match status" value="1"/>
</dbReference>
<dbReference type="Gene3D" id="3.30.160.590">
    <property type="match status" value="1"/>
</dbReference>
<feature type="region of interest" description="Disordered" evidence="2">
    <location>
        <begin position="118"/>
        <end position="147"/>
    </location>
</feature>
<dbReference type="FunFam" id="3.30.160.20:FF:000051">
    <property type="entry name" value="Microprocessor complex subunit DGCR8"/>
    <property type="match status" value="1"/>
</dbReference>
<reference evidence="4" key="1">
    <citation type="submission" date="2018-08" db="EMBL/GenBank/DDBJ databases">
        <authorList>
            <person name="Cornetti L."/>
        </authorList>
    </citation>
    <scope>NUCLEOTIDE SEQUENCE</scope>
    <source>
        <strain evidence="4">CA-CH-1</strain>
    </source>
</reference>
<accession>A0A4Y7MHA0</accession>
<sequence length="718" mass="80278">MGMESADTSPQFILSGPHFQSLHVRNGPHFIPKSTKNLSKILGQSADCSNFAVVYSLKFYHISLLLYATTFEMESMKISLSDSQLLHDVDPEDPDGDGLYKDFSNMREFHVLDEIVETNANDDDECKENSETDFSSSNEGDSEEDYDIQDEEIDAMLEEGLPEEMKSRKKFKKADGTSKPSANGDASLAYEEKEKIVLEEKGKNHFEVLPENWVQVTHNSGMPIYLHKPTRVCTLAKPYFLGPGSARKHAVPISAVPCLHYQRAKEKEEKKAEELSKASANTTEDGATPIVPEIPCARIESVQENQAAHSLNGVQLREYCCKRFDFKTVRLMRFKTWAARRKHTKLRKQRQVYPVTNIDLNEDRRSVTGKNYSADEDEDVKLLKTAELGRPTLPKGTKLITFPIGHSIPTTHSDPTSQTEGQSAAGGTNGGSRREWIMNPAGKSYVCILHEYVQHALKKQPAYTFKEIENAATPYSATVLINGMQYGTGVGSSKKAAKAEAAKATLEVLIPQMKEKILDEAEPGHKGPNHQSDLDLSFFNEIRIEDPRVAELCAKTSEPSPYAILLTCLQRNFGLGDKNVKYELKTLKHQKNEVIMTVGKHTVQVPCKNKRDGKQRAAQAILQALHPHISSWGSLLRLYGSHSLKTVKEKKQEEQQITLLQSKAAVNAPNYAILNKLRQEMLKLRQMREAVQPIGRFIPPDDVGMPSTSGADLKNVDL</sequence>
<dbReference type="FunFam" id="3.30.160.590:FF:000001">
    <property type="entry name" value="microprocessor complex subunit DGCR8"/>
    <property type="match status" value="1"/>
</dbReference>
<dbReference type="InterPro" id="IPR040375">
    <property type="entry name" value="DGCR8"/>
</dbReference>
<evidence type="ECO:0000256" key="1">
    <source>
        <dbReference type="PROSITE-ProRule" id="PRU00266"/>
    </source>
</evidence>
<organism evidence="4">
    <name type="scientific">Daphnia magna</name>
    <dbReference type="NCBI Taxonomy" id="35525"/>
    <lineage>
        <taxon>Eukaryota</taxon>
        <taxon>Metazoa</taxon>
        <taxon>Ecdysozoa</taxon>
        <taxon>Arthropoda</taxon>
        <taxon>Crustacea</taxon>
        <taxon>Branchiopoda</taxon>
        <taxon>Diplostraca</taxon>
        <taxon>Cladocera</taxon>
        <taxon>Anomopoda</taxon>
        <taxon>Daphniidae</taxon>
        <taxon>Daphnia</taxon>
    </lineage>
</organism>
<dbReference type="Gene3D" id="3.30.160.20">
    <property type="match status" value="2"/>
</dbReference>
<dbReference type="SUPFAM" id="SSF54768">
    <property type="entry name" value="dsRNA-binding domain-like"/>
    <property type="match status" value="1"/>
</dbReference>
<dbReference type="Gene3D" id="2.20.70.10">
    <property type="match status" value="1"/>
</dbReference>
<dbReference type="InterPro" id="IPR014720">
    <property type="entry name" value="dsRBD_dom"/>
</dbReference>
<feature type="region of interest" description="Disordered" evidence="2">
    <location>
        <begin position="267"/>
        <end position="289"/>
    </location>
</feature>
<feature type="region of interest" description="Disordered" evidence="2">
    <location>
        <begin position="406"/>
        <end position="434"/>
    </location>
</feature>
<gene>
    <name evidence="4" type="primary">EOG090X04U5</name>
</gene>
<dbReference type="AlphaFoldDB" id="A0A4Y7MHA0"/>
<dbReference type="CDD" id="cd19867">
    <property type="entry name" value="DSRM_DGCR8_rpt1"/>
    <property type="match status" value="1"/>
</dbReference>
<dbReference type="SMART" id="SM00358">
    <property type="entry name" value="DSRM"/>
    <property type="match status" value="1"/>
</dbReference>
<dbReference type="OrthoDB" id="112668at2759"/>
<dbReference type="GO" id="GO:0003725">
    <property type="term" value="F:double-stranded RNA binding"/>
    <property type="evidence" value="ECO:0007669"/>
    <property type="project" value="TreeGrafter"/>
</dbReference>
<feature type="region of interest" description="Disordered" evidence="2">
    <location>
        <begin position="160"/>
        <end position="187"/>
    </location>
</feature>
<dbReference type="GO" id="GO:0070878">
    <property type="term" value="F:primary miRNA binding"/>
    <property type="evidence" value="ECO:0007669"/>
    <property type="project" value="TreeGrafter"/>
</dbReference>
<proteinExistence type="evidence at transcript level"/>